<keyword evidence="2" id="KW-1185">Reference proteome</keyword>
<name>A0A8R7U4W8_TRIUA</name>
<dbReference type="Proteomes" id="UP000015106">
    <property type="component" value="Chromosome 4"/>
</dbReference>
<sequence>CSAAWAAAPVCGSVCRTGGRRECTPRASCPLFHLPSSAMEQHGRARRSAVQCKTSVYIKLEMRFRVNCCEDNSLRPHHW</sequence>
<dbReference type="EnsemblPlants" id="TuG1812G0400000615.01.T01">
    <property type="protein sequence ID" value="TuG1812G0400000615.01.T01"/>
    <property type="gene ID" value="TuG1812G0400000615.01"/>
</dbReference>
<protein>
    <submittedName>
        <fullName evidence="1">Uncharacterized protein</fullName>
    </submittedName>
</protein>
<reference evidence="1" key="2">
    <citation type="submission" date="2018-03" db="EMBL/GenBank/DDBJ databases">
        <title>The Triticum urartu genome reveals the dynamic nature of wheat genome evolution.</title>
        <authorList>
            <person name="Ling H."/>
            <person name="Ma B."/>
            <person name="Shi X."/>
            <person name="Liu H."/>
            <person name="Dong L."/>
            <person name="Sun H."/>
            <person name="Cao Y."/>
            <person name="Gao Q."/>
            <person name="Zheng S."/>
            <person name="Li Y."/>
            <person name="Yu Y."/>
            <person name="Du H."/>
            <person name="Qi M."/>
            <person name="Li Y."/>
            <person name="Yu H."/>
            <person name="Cui Y."/>
            <person name="Wang N."/>
            <person name="Chen C."/>
            <person name="Wu H."/>
            <person name="Zhao Y."/>
            <person name="Zhang J."/>
            <person name="Li Y."/>
            <person name="Zhou W."/>
            <person name="Zhang B."/>
            <person name="Hu W."/>
            <person name="Eijk M."/>
            <person name="Tang J."/>
            <person name="Witsenboer H."/>
            <person name="Zhao S."/>
            <person name="Li Z."/>
            <person name="Zhang A."/>
            <person name="Wang D."/>
            <person name="Liang C."/>
        </authorList>
    </citation>
    <scope>NUCLEOTIDE SEQUENCE [LARGE SCALE GENOMIC DNA]</scope>
    <source>
        <strain evidence="1">cv. G1812</strain>
    </source>
</reference>
<dbReference type="Gramene" id="TuG1812G0400000615.01.T01">
    <property type="protein sequence ID" value="TuG1812G0400000615.01.T01"/>
    <property type="gene ID" value="TuG1812G0400000615.01"/>
</dbReference>
<accession>A0A8R7U4W8</accession>
<reference evidence="2" key="1">
    <citation type="journal article" date="2013" name="Nature">
        <title>Draft genome of the wheat A-genome progenitor Triticum urartu.</title>
        <authorList>
            <person name="Ling H.Q."/>
            <person name="Zhao S."/>
            <person name="Liu D."/>
            <person name="Wang J."/>
            <person name="Sun H."/>
            <person name="Zhang C."/>
            <person name="Fan H."/>
            <person name="Li D."/>
            <person name="Dong L."/>
            <person name="Tao Y."/>
            <person name="Gao C."/>
            <person name="Wu H."/>
            <person name="Li Y."/>
            <person name="Cui Y."/>
            <person name="Guo X."/>
            <person name="Zheng S."/>
            <person name="Wang B."/>
            <person name="Yu K."/>
            <person name="Liang Q."/>
            <person name="Yang W."/>
            <person name="Lou X."/>
            <person name="Chen J."/>
            <person name="Feng M."/>
            <person name="Jian J."/>
            <person name="Zhang X."/>
            <person name="Luo G."/>
            <person name="Jiang Y."/>
            <person name="Liu J."/>
            <person name="Wang Z."/>
            <person name="Sha Y."/>
            <person name="Zhang B."/>
            <person name="Wu H."/>
            <person name="Tang D."/>
            <person name="Shen Q."/>
            <person name="Xue P."/>
            <person name="Zou S."/>
            <person name="Wang X."/>
            <person name="Liu X."/>
            <person name="Wang F."/>
            <person name="Yang Y."/>
            <person name="An X."/>
            <person name="Dong Z."/>
            <person name="Zhang K."/>
            <person name="Zhang X."/>
            <person name="Luo M.C."/>
            <person name="Dvorak J."/>
            <person name="Tong Y."/>
            <person name="Wang J."/>
            <person name="Yang H."/>
            <person name="Li Z."/>
            <person name="Wang D."/>
            <person name="Zhang A."/>
            <person name="Wang J."/>
        </authorList>
    </citation>
    <scope>NUCLEOTIDE SEQUENCE</scope>
    <source>
        <strain evidence="2">cv. G1812</strain>
    </source>
</reference>
<dbReference type="AlphaFoldDB" id="A0A8R7U4W8"/>
<evidence type="ECO:0000313" key="2">
    <source>
        <dbReference type="Proteomes" id="UP000015106"/>
    </source>
</evidence>
<reference evidence="1" key="3">
    <citation type="submission" date="2022-06" db="UniProtKB">
        <authorList>
            <consortium name="EnsemblPlants"/>
        </authorList>
    </citation>
    <scope>IDENTIFICATION</scope>
</reference>
<proteinExistence type="predicted"/>
<evidence type="ECO:0000313" key="1">
    <source>
        <dbReference type="EnsemblPlants" id="TuG1812G0400000615.01.T01"/>
    </source>
</evidence>
<organism evidence="1 2">
    <name type="scientific">Triticum urartu</name>
    <name type="common">Red wild einkorn</name>
    <name type="synonym">Crithodium urartu</name>
    <dbReference type="NCBI Taxonomy" id="4572"/>
    <lineage>
        <taxon>Eukaryota</taxon>
        <taxon>Viridiplantae</taxon>
        <taxon>Streptophyta</taxon>
        <taxon>Embryophyta</taxon>
        <taxon>Tracheophyta</taxon>
        <taxon>Spermatophyta</taxon>
        <taxon>Magnoliopsida</taxon>
        <taxon>Liliopsida</taxon>
        <taxon>Poales</taxon>
        <taxon>Poaceae</taxon>
        <taxon>BOP clade</taxon>
        <taxon>Pooideae</taxon>
        <taxon>Triticodae</taxon>
        <taxon>Triticeae</taxon>
        <taxon>Triticinae</taxon>
        <taxon>Triticum</taxon>
    </lineage>
</organism>